<evidence type="ECO:0000256" key="1">
    <source>
        <dbReference type="SAM" id="Coils"/>
    </source>
</evidence>
<feature type="compositionally biased region" description="Polar residues" evidence="2">
    <location>
        <begin position="778"/>
        <end position="789"/>
    </location>
</feature>
<keyword evidence="1" id="KW-0175">Coiled coil</keyword>
<dbReference type="EMBL" id="CCKQ01012489">
    <property type="protein sequence ID" value="CDW84109.1"/>
    <property type="molecule type" value="Genomic_DNA"/>
</dbReference>
<evidence type="ECO:0000313" key="3">
    <source>
        <dbReference type="EMBL" id="CDW84109.1"/>
    </source>
</evidence>
<protein>
    <submittedName>
        <fullName evidence="3">Uncharacterized protein</fullName>
    </submittedName>
</protein>
<dbReference type="InParanoid" id="A0A078APM8"/>
<evidence type="ECO:0000256" key="2">
    <source>
        <dbReference type="SAM" id="MobiDB-lite"/>
    </source>
</evidence>
<organism evidence="3 4">
    <name type="scientific">Stylonychia lemnae</name>
    <name type="common">Ciliate</name>
    <dbReference type="NCBI Taxonomy" id="5949"/>
    <lineage>
        <taxon>Eukaryota</taxon>
        <taxon>Sar</taxon>
        <taxon>Alveolata</taxon>
        <taxon>Ciliophora</taxon>
        <taxon>Intramacronucleata</taxon>
        <taxon>Spirotrichea</taxon>
        <taxon>Stichotrichia</taxon>
        <taxon>Sporadotrichida</taxon>
        <taxon>Oxytrichidae</taxon>
        <taxon>Stylonychinae</taxon>
        <taxon>Stylonychia</taxon>
    </lineage>
</organism>
<reference evidence="3 4" key="1">
    <citation type="submission" date="2014-06" db="EMBL/GenBank/DDBJ databases">
        <authorList>
            <person name="Swart Estienne"/>
        </authorList>
    </citation>
    <scope>NUCLEOTIDE SEQUENCE [LARGE SCALE GENOMIC DNA]</scope>
    <source>
        <strain evidence="3 4">130c</strain>
    </source>
</reference>
<accession>A0A078APM8</accession>
<proteinExistence type="predicted"/>
<feature type="coiled-coil region" evidence="1">
    <location>
        <begin position="301"/>
        <end position="346"/>
    </location>
</feature>
<keyword evidence="4" id="KW-1185">Reference proteome</keyword>
<evidence type="ECO:0000313" key="4">
    <source>
        <dbReference type="Proteomes" id="UP000039865"/>
    </source>
</evidence>
<gene>
    <name evidence="3" type="primary">Contig11187.g11956</name>
    <name evidence="3" type="ORF">STYLEM_13166</name>
</gene>
<name>A0A078APM8_STYLE</name>
<feature type="region of interest" description="Disordered" evidence="2">
    <location>
        <begin position="769"/>
        <end position="789"/>
    </location>
</feature>
<dbReference type="AlphaFoldDB" id="A0A078APM8"/>
<dbReference type="Proteomes" id="UP000039865">
    <property type="component" value="Unassembled WGS sequence"/>
</dbReference>
<sequence>MSEVHFLATLSYLYILLHYKRTFLQKKQAHQKHEYKRQQTRKSNSEYTAFIAVSVKILDLPLKEPRQEEISDLEQERHSNDSVENNVYFIQSLWIKLLLNKKMLHDQSLEELIRAKLNEKVQNPLEYVNYQFETEEWSNIPSLVPQYILHLNNHLRALIGHCKMRSLEETTLDLRQDVFNNFKKRDSDLNEIMDINQNEHNEIQLRCDNLNKLILQTQDQFVWLKQLQVNQVNENLSKYFESSSIDFESEFDSGDTNGFYCEKEYHQEPRAFSILQLRTLISFALTKSMTNKRIQCAEIDMKDLQKTVEELHDWKKEIEQRMYYKFQEVNENIDSIRKANKKSEDDQGKRNHDILEKIKECNIKIQKNKDLHDENLIFQEMINSRCDELLEKIQKNRDIQKKAMSDQSHKFELKIAEAMTEMNQNFSSTRKEIDRNKQDIHDLFEMKHDNLTQHVENEVHAITQLSESTLNEVKSFREELTKKNKHRITKMKDVCSGFFEKTEKMVNRSSKSVEEIEKTFENWKMNVMKPAQLAEARLFSIEAQLFENESERMAEFQFTKEIIKKFVFAVETQFAKYNHDTSLSYTASPGTLLNVSTQDDIDGLPNSSITPNQHSTNHSKTELPSVLLQQAKFSFGNPNDQLNDGMKVTNLFNRKYSHSRKNNNRTLNDASLHINTERNNTGGGGYSVFKQRLQLIRQALEQDSELVPQYKHRVPLKHQQPYKINYTQEKSINDSQFDKQLLDNTSPSVISDNVPHESLTVDLIDKPQRSVSKPMKSKMNTGKISPGNNNKINSLLSNYGSHKKPINAFNQFLIKNNPNNNSNVVTTEVTESYPETLALDYTFTHKSQLKTLSIAEQNKLAPIYHHVDQIDAILRDKQLQLEKELSEKRVHKRAKLRSENKDYPGVNLDPIINVRKQQNQQQLNTIL</sequence>
<dbReference type="OrthoDB" id="10675474at2759"/>